<evidence type="ECO:0000313" key="2">
    <source>
        <dbReference type="Proteomes" id="UP000829829"/>
    </source>
</evidence>
<dbReference type="RefSeq" id="WP_141598273.1">
    <property type="nucleotide sequence ID" value="NZ_CP091953.1"/>
</dbReference>
<dbReference type="Proteomes" id="UP000829829">
    <property type="component" value="Chromosome 1"/>
</dbReference>
<name>A0A9Q8RNK1_9LEPT</name>
<gene>
    <name evidence="1" type="ORF">MAL03_03150</name>
</gene>
<dbReference type="Pfam" id="PF11185">
    <property type="entry name" value="DUF2971"/>
    <property type="match status" value="1"/>
</dbReference>
<sequence length="334" mass="39811">MKQQRYMLNSNWIYRYREFNTVSLKELLYEEIYFSSQDELNDPLDYEFVLTIKKGQAHIHKFFVEPAFIHYQVALQNAKDKIFNEIIEYLSSQLLILNEIEDHIPIEFLDTIFNNNNINYLIGRNIRNLIINSYRNIFPVNLRSVSFSKTCENPLLWTHYAGAHTGFCLIFNPEKKKLNLRKIGEEKFEQFSCHNVKYGSDIEIDISLMFNDKNEFSDSHVFKKFLIEVQQKGLLTKHASHSKEKEIRIFGNYGTSYSIEPRHEPKIIKTNKIHYFDPGQFMGIVFGYRMKEIHKEEILTILNLNTKYKNYYIFQSVKRLNTVRAIFTTKTARF</sequence>
<evidence type="ECO:0000313" key="1">
    <source>
        <dbReference type="EMBL" id="UOG57197.1"/>
    </source>
</evidence>
<protein>
    <submittedName>
        <fullName evidence="1">DUF2971 domain-containing protein</fullName>
    </submittedName>
</protein>
<dbReference type="InterPro" id="IPR021352">
    <property type="entry name" value="DUF2971"/>
</dbReference>
<proteinExistence type="predicted"/>
<organism evidence="1 2">
    <name type="scientific">Leptospira noguchii</name>
    <dbReference type="NCBI Taxonomy" id="28182"/>
    <lineage>
        <taxon>Bacteria</taxon>
        <taxon>Pseudomonadati</taxon>
        <taxon>Spirochaetota</taxon>
        <taxon>Spirochaetia</taxon>
        <taxon>Leptospirales</taxon>
        <taxon>Leptospiraceae</taxon>
        <taxon>Leptospira</taxon>
    </lineage>
</organism>
<dbReference type="AlphaFoldDB" id="A0A9Q8RNK1"/>
<reference evidence="1" key="1">
    <citation type="submission" date="2022-02" db="EMBL/GenBank/DDBJ databases">
        <title>The genetically variable rfb locus in Leptospira is a mobile cassette and a molecular signature of serovar identity.</title>
        <authorList>
            <person name="Nieves C."/>
            <person name="Vincent A.T."/>
            <person name="Zarantonelli L."/>
            <person name="Picardeau M."/>
            <person name="Veyrier F.J."/>
            <person name="Buschiazzo A."/>
        </authorList>
    </citation>
    <scope>NUCLEOTIDE SEQUENCE</scope>
    <source>
        <strain evidence="1">IP1512017</strain>
    </source>
</reference>
<accession>A0A9Q8RNK1</accession>
<dbReference type="EMBL" id="CP091957">
    <property type="protein sequence ID" value="UOG57197.1"/>
    <property type="molecule type" value="Genomic_DNA"/>
</dbReference>